<keyword evidence="4" id="KW-0328">Glycosyltransferase</keyword>
<dbReference type="InterPro" id="IPR029044">
    <property type="entry name" value="Nucleotide-diphossugar_trans"/>
</dbReference>
<dbReference type="EMBL" id="CP001398">
    <property type="protein sequence ID" value="ACS32910.1"/>
    <property type="molecule type" value="Genomic_DNA"/>
</dbReference>
<dbReference type="Pfam" id="PF26629">
    <property type="entry name" value="GT2_TM_C"/>
    <property type="match status" value="1"/>
</dbReference>
<keyword evidence="1" id="KW-1133">Transmembrane helix</keyword>
<protein>
    <submittedName>
        <fullName evidence="4">Dolichol-phosphate mannosyltransferase (Dpm1)</fullName>
        <ecNumber evidence="4">2.4.1.83</ecNumber>
    </submittedName>
</protein>
<dbReference type="CDD" id="cd04179">
    <property type="entry name" value="DPM_DPG-synthase_like"/>
    <property type="match status" value="1"/>
</dbReference>
<evidence type="ECO:0000259" key="2">
    <source>
        <dbReference type="Pfam" id="PF00535"/>
    </source>
</evidence>
<feature type="transmembrane region" description="Helical" evidence="1">
    <location>
        <begin position="318"/>
        <end position="338"/>
    </location>
</feature>
<dbReference type="PATRIC" id="fig|593117.10.peg.404"/>
<dbReference type="PaxDb" id="593117-TGAM_0408"/>
<feature type="transmembrane region" description="Helical" evidence="1">
    <location>
        <begin position="244"/>
        <end position="265"/>
    </location>
</feature>
<dbReference type="KEGG" id="tga:TGAM_0408"/>
<name>C5A3U8_THEGJ</name>
<proteinExistence type="predicted"/>
<dbReference type="Proteomes" id="UP000001488">
    <property type="component" value="Chromosome"/>
</dbReference>
<evidence type="ECO:0000256" key="1">
    <source>
        <dbReference type="SAM" id="Phobius"/>
    </source>
</evidence>
<dbReference type="EC" id="2.4.1.83" evidence="4"/>
<dbReference type="InterPro" id="IPR058718">
    <property type="entry name" value="Agl6_TM_C"/>
</dbReference>
<keyword evidence="5" id="KW-1185">Reference proteome</keyword>
<dbReference type="AlphaFoldDB" id="C5A3U8"/>
<feature type="domain" description="Low-salt glycan biosynthesis hexosyltransferase Agl6 C-terminal transmembrane region" evidence="3">
    <location>
        <begin position="293"/>
        <end position="380"/>
    </location>
</feature>
<dbReference type="SUPFAM" id="SSF53448">
    <property type="entry name" value="Nucleotide-diphospho-sugar transferases"/>
    <property type="match status" value="1"/>
</dbReference>
<accession>C5A3U8</accession>
<reference evidence="4 5" key="1">
    <citation type="journal article" date="2007" name="Genome Biol.">
        <title>Genome analysis and genome-wide proteomics of Thermococcus gammatolerans, the most radioresistant organism known amongst the Archaea.</title>
        <authorList>
            <person name="Zivanovic Y."/>
            <person name="Armengaud J."/>
            <person name="Lagorce A."/>
            <person name="Leplat C."/>
            <person name="Guerin P."/>
            <person name="Dutertre M."/>
            <person name="Anthouard V."/>
            <person name="Forterre P."/>
            <person name="Wincker P."/>
            <person name="Confalonieri F."/>
        </authorList>
    </citation>
    <scope>NUCLEOTIDE SEQUENCE [LARGE SCALE GENOMIC DNA]</scope>
    <source>
        <strain evidence="5">DSM 15229 / JCM 11827 / EJ3</strain>
    </source>
</reference>
<dbReference type="HOGENOM" id="CLU_033536_4_0_2"/>
<dbReference type="PANTHER" id="PTHR48090">
    <property type="entry name" value="UNDECAPRENYL-PHOSPHATE 4-DEOXY-4-FORMAMIDO-L-ARABINOSE TRANSFERASE-RELATED"/>
    <property type="match status" value="1"/>
</dbReference>
<dbReference type="FunFam" id="3.90.550.10:FF:000129">
    <property type="entry name" value="Glycosyltransferase family 2 protein"/>
    <property type="match status" value="1"/>
</dbReference>
<gene>
    <name evidence="4" type="primary">dpm1-1</name>
    <name evidence="4" type="ordered locus">TGAM_0408</name>
</gene>
<evidence type="ECO:0000313" key="5">
    <source>
        <dbReference type="Proteomes" id="UP000001488"/>
    </source>
</evidence>
<organism evidence="4 5">
    <name type="scientific">Thermococcus gammatolerans (strain DSM 15229 / JCM 11827 / EJ3)</name>
    <dbReference type="NCBI Taxonomy" id="593117"/>
    <lineage>
        <taxon>Archaea</taxon>
        <taxon>Methanobacteriati</taxon>
        <taxon>Methanobacteriota</taxon>
        <taxon>Thermococci</taxon>
        <taxon>Thermococcales</taxon>
        <taxon>Thermococcaceae</taxon>
        <taxon>Thermococcus</taxon>
    </lineage>
</organism>
<evidence type="ECO:0000259" key="3">
    <source>
        <dbReference type="Pfam" id="PF26629"/>
    </source>
</evidence>
<dbReference type="GO" id="GO:0004582">
    <property type="term" value="F:dolichyl-phosphate beta-D-mannosyltransferase activity"/>
    <property type="evidence" value="ECO:0007669"/>
    <property type="project" value="UniProtKB-EC"/>
</dbReference>
<feature type="domain" description="Glycosyltransferase 2-like" evidence="2">
    <location>
        <begin position="21"/>
        <end position="183"/>
    </location>
</feature>
<sequence length="386" mass="43346">MRVKPKSPLLQFFPGEVMDVSVILPTMNEEEAIRVVLPRIKGVLDGMGLDYEIIVVDKSSDQTPEIAKGLGAVVVRQRGRGYGDAYLEGFRRARGKYVLMLDPDGSYDPEDIPAILEPLLKDEADFVIGSRLKGEMDPGAMPWLHRRIGNPLLTWVLNLFFKAGISDAHCGMRAIKRDALEKLPLKCKGMEFASEMVIEAAKHGLRIREVPIRYHPRIGKSKLSSFKDGWRHLRLMLLYSPTHLFLIPGLLLLTLGLFLLAYTYVFEPIRLHTMILGSLLLITGTQVLGFGVSAKVYAVKEGLEKPDRITGFFMRYSILEEGLLVGGILLLMGLVLGVRLFLQWRNANYGALFHIQEAILILTLITLGLQVVFFSFFISVYMLKEG</sequence>
<dbReference type="eggNOG" id="arCOG00894">
    <property type="taxonomic scope" value="Archaea"/>
</dbReference>
<dbReference type="Pfam" id="PF00535">
    <property type="entry name" value="Glycos_transf_2"/>
    <property type="match status" value="1"/>
</dbReference>
<feature type="transmembrane region" description="Helical" evidence="1">
    <location>
        <begin position="358"/>
        <end position="383"/>
    </location>
</feature>
<dbReference type="CAZy" id="GT2">
    <property type="family name" value="Glycosyltransferase Family 2"/>
</dbReference>
<keyword evidence="1" id="KW-0812">Transmembrane</keyword>
<keyword evidence="1" id="KW-0472">Membrane</keyword>
<dbReference type="InterPro" id="IPR001173">
    <property type="entry name" value="Glyco_trans_2-like"/>
</dbReference>
<dbReference type="PANTHER" id="PTHR48090:SF7">
    <property type="entry name" value="RFBJ PROTEIN"/>
    <property type="match status" value="1"/>
</dbReference>
<dbReference type="Gene3D" id="3.90.550.10">
    <property type="entry name" value="Spore Coat Polysaccharide Biosynthesis Protein SpsA, Chain A"/>
    <property type="match status" value="1"/>
</dbReference>
<dbReference type="STRING" id="593117.TGAM_0408"/>
<dbReference type="InterPro" id="IPR050256">
    <property type="entry name" value="Glycosyltransferase_2"/>
</dbReference>
<evidence type="ECO:0000313" key="4">
    <source>
        <dbReference type="EMBL" id="ACS32910.1"/>
    </source>
</evidence>
<keyword evidence="4" id="KW-0808">Transferase</keyword>